<dbReference type="AlphaFoldDB" id="A0A8R7TYB3"/>
<protein>
    <submittedName>
        <fullName evidence="1">Uncharacterized protein</fullName>
    </submittedName>
</protein>
<reference evidence="2" key="1">
    <citation type="journal article" date="2013" name="Nature">
        <title>Draft genome of the wheat A-genome progenitor Triticum urartu.</title>
        <authorList>
            <person name="Ling H.Q."/>
            <person name="Zhao S."/>
            <person name="Liu D."/>
            <person name="Wang J."/>
            <person name="Sun H."/>
            <person name="Zhang C."/>
            <person name="Fan H."/>
            <person name="Li D."/>
            <person name="Dong L."/>
            <person name="Tao Y."/>
            <person name="Gao C."/>
            <person name="Wu H."/>
            <person name="Li Y."/>
            <person name="Cui Y."/>
            <person name="Guo X."/>
            <person name="Zheng S."/>
            <person name="Wang B."/>
            <person name="Yu K."/>
            <person name="Liang Q."/>
            <person name="Yang W."/>
            <person name="Lou X."/>
            <person name="Chen J."/>
            <person name="Feng M."/>
            <person name="Jian J."/>
            <person name="Zhang X."/>
            <person name="Luo G."/>
            <person name="Jiang Y."/>
            <person name="Liu J."/>
            <person name="Wang Z."/>
            <person name="Sha Y."/>
            <person name="Zhang B."/>
            <person name="Wu H."/>
            <person name="Tang D."/>
            <person name="Shen Q."/>
            <person name="Xue P."/>
            <person name="Zou S."/>
            <person name="Wang X."/>
            <person name="Liu X."/>
            <person name="Wang F."/>
            <person name="Yang Y."/>
            <person name="An X."/>
            <person name="Dong Z."/>
            <person name="Zhang K."/>
            <person name="Zhang X."/>
            <person name="Luo M.C."/>
            <person name="Dvorak J."/>
            <person name="Tong Y."/>
            <person name="Wang J."/>
            <person name="Yang H."/>
            <person name="Li Z."/>
            <person name="Wang D."/>
            <person name="Zhang A."/>
            <person name="Wang J."/>
        </authorList>
    </citation>
    <scope>NUCLEOTIDE SEQUENCE</scope>
    <source>
        <strain evidence="2">cv. G1812</strain>
    </source>
</reference>
<organism evidence="1 2">
    <name type="scientific">Triticum urartu</name>
    <name type="common">Red wild einkorn</name>
    <name type="synonym">Crithodium urartu</name>
    <dbReference type="NCBI Taxonomy" id="4572"/>
    <lineage>
        <taxon>Eukaryota</taxon>
        <taxon>Viridiplantae</taxon>
        <taxon>Streptophyta</taxon>
        <taxon>Embryophyta</taxon>
        <taxon>Tracheophyta</taxon>
        <taxon>Spermatophyta</taxon>
        <taxon>Magnoliopsida</taxon>
        <taxon>Liliopsida</taxon>
        <taxon>Poales</taxon>
        <taxon>Poaceae</taxon>
        <taxon>BOP clade</taxon>
        <taxon>Pooideae</taxon>
        <taxon>Triticodae</taxon>
        <taxon>Triticeae</taxon>
        <taxon>Triticinae</taxon>
        <taxon>Triticum</taxon>
    </lineage>
</organism>
<name>A0A8R7TYB3_TRIUA</name>
<reference evidence="1" key="2">
    <citation type="submission" date="2018-03" db="EMBL/GenBank/DDBJ databases">
        <title>The Triticum urartu genome reveals the dynamic nature of wheat genome evolution.</title>
        <authorList>
            <person name="Ling H."/>
            <person name="Ma B."/>
            <person name="Shi X."/>
            <person name="Liu H."/>
            <person name="Dong L."/>
            <person name="Sun H."/>
            <person name="Cao Y."/>
            <person name="Gao Q."/>
            <person name="Zheng S."/>
            <person name="Li Y."/>
            <person name="Yu Y."/>
            <person name="Du H."/>
            <person name="Qi M."/>
            <person name="Li Y."/>
            <person name="Yu H."/>
            <person name="Cui Y."/>
            <person name="Wang N."/>
            <person name="Chen C."/>
            <person name="Wu H."/>
            <person name="Zhao Y."/>
            <person name="Zhang J."/>
            <person name="Li Y."/>
            <person name="Zhou W."/>
            <person name="Zhang B."/>
            <person name="Hu W."/>
            <person name="Eijk M."/>
            <person name="Tang J."/>
            <person name="Witsenboer H."/>
            <person name="Zhao S."/>
            <person name="Li Z."/>
            <person name="Zhang A."/>
            <person name="Wang D."/>
            <person name="Liang C."/>
        </authorList>
    </citation>
    <scope>NUCLEOTIDE SEQUENCE [LARGE SCALE GENOMIC DNA]</scope>
    <source>
        <strain evidence="1">cv. G1812</strain>
    </source>
</reference>
<evidence type="ECO:0000313" key="2">
    <source>
        <dbReference type="Proteomes" id="UP000015106"/>
    </source>
</evidence>
<accession>A0A8R7TYB3</accession>
<proteinExistence type="predicted"/>
<evidence type="ECO:0000313" key="1">
    <source>
        <dbReference type="EnsemblPlants" id="TuG1812G0300003905.01.T01"/>
    </source>
</evidence>
<keyword evidence="2" id="KW-1185">Reference proteome</keyword>
<dbReference type="Gramene" id="TuG1812G0300003905.01.T01">
    <property type="protein sequence ID" value="TuG1812G0300003905.01.T01"/>
    <property type="gene ID" value="TuG1812G0300003905.01"/>
</dbReference>
<sequence>MIPSCQISLDPTTCHKILGPKEGAACVPRRAAQLSKIVVVLLHRALEDLRWSWAADPKDLFSWSTSSSYCSINTSQKTSNDRLLDIT</sequence>
<dbReference type="Proteomes" id="UP000015106">
    <property type="component" value="Chromosome 3"/>
</dbReference>
<reference evidence="1" key="3">
    <citation type="submission" date="2022-06" db="UniProtKB">
        <authorList>
            <consortium name="EnsemblPlants"/>
        </authorList>
    </citation>
    <scope>IDENTIFICATION</scope>
</reference>
<dbReference type="EnsemblPlants" id="TuG1812G0300003905.01.T01">
    <property type="protein sequence ID" value="TuG1812G0300003905.01.T01"/>
    <property type="gene ID" value="TuG1812G0300003905.01"/>
</dbReference>